<proteinExistence type="predicted"/>
<evidence type="ECO:0000313" key="12">
    <source>
        <dbReference type="Proteomes" id="UP001477947"/>
    </source>
</evidence>
<evidence type="ECO:0000256" key="10">
    <source>
        <dbReference type="SAM" id="Coils"/>
    </source>
</evidence>
<comment type="function">
    <text evidence="7">Activator of cell division through the inhibition of FtsZ GTPase activity, therefore promoting FtsZ assembly into bundles of protofilaments necessary for the formation of the division Z ring. It is recruited early at mid-cell but it is not essential for cell division.</text>
</comment>
<dbReference type="InterPro" id="IPR007838">
    <property type="entry name" value="Cell_div_ZapA-like"/>
</dbReference>
<keyword evidence="3" id="KW-0963">Cytoplasm</keyword>
<dbReference type="RefSeq" id="WP_228107968.1">
    <property type="nucleotide sequence ID" value="NZ_CP102984.1"/>
</dbReference>
<dbReference type="Proteomes" id="UP001477947">
    <property type="component" value="Chromosome"/>
</dbReference>
<dbReference type="PANTHER" id="PTHR34981:SF1">
    <property type="entry name" value="CELL DIVISION PROTEIN ZAPA"/>
    <property type="match status" value="1"/>
</dbReference>
<keyword evidence="6" id="KW-0131">Cell cycle</keyword>
<dbReference type="EMBL" id="CP154622">
    <property type="protein sequence ID" value="XAM43319.1"/>
    <property type="molecule type" value="Genomic_DNA"/>
</dbReference>
<comment type="subcellular location">
    <subcellularLocation>
        <location evidence="1">Cytoplasm</location>
    </subcellularLocation>
</comment>
<keyword evidence="5" id="KW-0717">Septation</keyword>
<dbReference type="SUPFAM" id="SSF102829">
    <property type="entry name" value="Cell division protein ZapA-like"/>
    <property type="match status" value="1"/>
</dbReference>
<dbReference type="Pfam" id="PF05164">
    <property type="entry name" value="ZapA"/>
    <property type="match status" value="1"/>
</dbReference>
<evidence type="ECO:0000256" key="3">
    <source>
        <dbReference type="ARBA" id="ARBA00022490"/>
    </source>
</evidence>
<evidence type="ECO:0000256" key="1">
    <source>
        <dbReference type="ARBA" id="ARBA00004496"/>
    </source>
</evidence>
<evidence type="ECO:0000256" key="9">
    <source>
        <dbReference type="ARBA" id="ARBA00033158"/>
    </source>
</evidence>
<dbReference type="InterPro" id="IPR053712">
    <property type="entry name" value="Bac_CellDiv_Activator"/>
</dbReference>
<evidence type="ECO:0000256" key="8">
    <source>
        <dbReference type="ARBA" id="ARBA00026068"/>
    </source>
</evidence>
<protein>
    <recommendedName>
        <fullName evidence="2">Cell division protein ZapA</fullName>
    </recommendedName>
    <alternativeName>
        <fullName evidence="9">Z ring-associated protein ZapA</fullName>
    </alternativeName>
</protein>
<evidence type="ECO:0000313" key="11">
    <source>
        <dbReference type="EMBL" id="XAM43319.1"/>
    </source>
</evidence>
<name>A0ABZ3FKZ3_9FIRM</name>
<evidence type="ECO:0000256" key="6">
    <source>
        <dbReference type="ARBA" id="ARBA00023306"/>
    </source>
</evidence>
<comment type="subunit">
    <text evidence="8">Homodimer. Interacts with FtsZ.</text>
</comment>
<dbReference type="InterPro" id="IPR036192">
    <property type="entry name" value="Cell_div_ZapA-like_sf"/>
</dbReference>
<sequence>MNKVVVRILGSEYNIVGKNPEQMKNVARYVDGEMNKVREGNPKLSSLTTTIVACLNIADELFDCCHENEELHNELKSLKEGMAKPSEEVQSEVDKISSELDQKELEVMEKDYRIEELDEQIKEKSEKIENLSKTTEEMKLELEKYMAEIKSLKEENEEAKQRAEAAESIASQWQNKTYDYQLKYAELENQLKNREGAL</sequence>
<keyword evidence="10" id="KW-0175">Coiled coil</keyword>
<organism evidence="11 12">
    <name type="scientific">Terrisporobacter petrolearius</name>
    <dbReference type="NCBI Taxonomy" id="1460447"/>
    <lineage>
        <taxon>Bacteria</taxon>
        <taxon>Bacillati</taxon>
        <taxon>Bacillota</taxon>
        <taxon>Clostridia</taxon>
        <taxon>Peptostreptococcales</taxon>
        <taxon>Peptostreptococcaceae</taxon>
        <taxon>Terrisporobacter</taxon>
    </lineage>
</organism>
<dbReference type="PANTHER" id="PTHR34981">
    <property type="entry name" value="CELL DIVISION PROTEIN ZAPA"/>
    <property type="match status" value="1"/>
</dbReference>
<dbReference type="Gene3D" id="6.10.250.790">
    <property type="match status" value="1"/>
</dbReference>
<accession>A0ABZ3FKZ3</accession>
<keyword evidence="4 11" id="KW-0132">Cell division</keyword>
<evidence type="ECO:0000256" key="2">
    <source>
        <dbReference type="ARBA" id="ARBA00015195"/>
    </source>
</evidence>
<dbReference type="GO" id="GO:0051301">
    <property type="term" value="P:cell division"/>
    <property type="evidence" value="ECO:0007669"/>
    <property type="project" value="UniProtKB-KW"/>
</dbReference>
<evidence type="ECO:0000256" key="5">
    <source>
        <dbReference type="ARBA" id="ARBA00023210"/>
    </source>
</evidence>
<keyword evidence="12" id="KW-1185">Reference proteome</keyword>
<evidence type="ECO:0000256" key="4">
    <source>
        <dbReference type="ARBA" id="ARBA00022618"/>
    </source>
</evidence>
<reference evidence="11 12" key="1">
    <citation type="submission" date="2024-04" db="EMBL/GenBank/DDBJ databases">
        <title>Isolation and characterization of novel acetogenic strains of the genera Terrisporobacter and Acetoanaerobium.</title>
        <authorList>
            <person name="Boeer T."/>
            <person name="Schueler M.A."/>
            <person name="Lueschen A."/>
            <person name="Eysell L."/>
            <person name="Droege J."/>
            <person name="Heinemann M."/>
            <person name="Engelhardt L."/>
            <person name="Basen M."/>
            <person name="Daniel R."/>
        </authorList>
    </citation>
    <scope>NUCLEOTIDE SEQUENCE [LARGE SCALE GENOMIC DNA]</scope>
    <source>
        <strain evidence="11 12">ELB</strain>
    </source>
</reference>
<feature type="coiled-coil region" evidence="10">
    <location>
        <begin position="86"/>
        <end position="176"/>
    </location>
</feature>
<evidence type="ECO:0000256" key="7">
    <source>
        <dbReference type="ARBA" id="ARBA00024910"/>
    </source>
</evidence>
<gene>
    <name evidence="11" type="primary">zapA</name>
    <name evidence="11" type="ORF">TPELB_36390</name>
</gene>